<dbReference type="PANTHER" id="PTHR45985:SF1">
    <property type="entry name" value="VERMIFORM, ISOFORM I"/>
    <property type="match status" value="1"/>
</dbReference>
<sequence>MLDAIFMAGAKLCQTMGLPSFQIWVIQWMQNPTELAGLREFEEWKDKCTVQGNPFCSLPNSCPVTTRELPGETLRLFTCMDCPNNYPWILDPTGDNLNL</sequence>
<dbReference type="InterPro" id="IPR052740">
    <property type="entry name" value="CE4"/>
</dbReference>
<dbReference type="PANTHER" id="PTHR45985">
    <property type="match status" value="1"/>
</dbReference>
<protein>
    <submittedName>
        <fullName evidence="1">Uncharacterized protein</fullName>
    </submittedName>
</protein>
<keyword evidence="2" id="KW-1185">Reference proteome</keyword>
<dbReference type="EMBL" id="OA882653">
    <property type="protein sequence ID" value="CAD7276394.1"/>
    <property type="molecule type" value="Genomic_DNA"/>
</dbReference>
<evidence type="ECO:0000313" key="2">
    <source>
        <dbReference type="Proteomes" id="UP000678499"/>
    </source>
</evidence>
<accession>A0A7R9GBI2</accession>
<name>A0A7R9GBI2_9CRUS</name>
<dbReference type="Proteomes" id="UP000678499">
    <property type="component" value="Unassembled WGS sequence"/>
</dbReference>
<gene>
    <name evidence="1" type="ORF">NMOB1V02_LOCUS4159</name>
</gene>
<dbReference type="AlphaFoldDB" id="A0A7R9GBI2"/>
<proteinExistence type="predicted"/>
<dbReference type="OrthoDB" id="504708at2759"/>
<evidence type="ECO:0000313" key="1">
    <source>
        <dbReference type="EMBL" id="CAD7276394.1"/>
    </source>
</evidence>
<organism evidence="1">
    <name type="scientific">Notodromas monacha</name>
    <dbReference type="NCBI Taxonomy" id="399045"/>
    <lineage>
        <taxon>Eukaryota</taxon>
        <taxon>Metazoa</taxon>
        <taxon>Ecdysozoa</taxon>
        <taxon>Arthropoda</taxon>
        <taxon>Crustacea</taxon>
        <taxon>Oligostraca</taxon>
        <taxon>Ostracoda</taxon>
        <taxon>Podocopa</taxon>
        <taxon>Podocopida</taxon>
        <taxon>Cypridocopina</taxon>
        <taxon>Cypridoidea</taxon>
        <taxon>Cyprididae</taxon>
        <taxon>Notodromas</taxon>
    </lineage>
</organism>
<dbReference type="EMBL" id="CAJPEX010000616">
    <property type="protein sequence ID" value="CAG0916546.1"/>
    <property type="molecule type" value="Genomic_DNA"/>
</dbReference>
<reference evidence="1" key="1">
    <citation type="submission" date="2020-11" db="EMBL/GenBank/DDBJ databases">
        <authorList>
            <person name="Tran Van P."/>
        </authorList>
    </citation>
    <scope>NUCLEOTIDE SEQUENCE</scope>
</reference>